<comment type="caution">
    <text evidence="2">The sequence shown here is derived from an EMBL/GenBank/DDBJ whole genome shotgun (WGS) entry which is preliminary data.</text>
</comment>
<dbReference type="EMBL" id="BPLR01018491">
    <property type="protein sequence ID" value="GIZ00042.1"/>
    <property type="molecule type" value="Genomic_DNA"/>
</dbReference>
<gene>
    <name evidence="2" type="ORF">CEXT_657411</name>
</gene>
<dbReference type="Proteomes" id="UP001054945">
    <property type="component" value="Unassembled WGS sequence"/>
</dbReference>
<protein>
    <submittedName>
        <fullName evidence="2">Uncharacterized protein</fullName>
    </submittedName>
</protein>
<evidence type="ECO:0000256" key="1">
    <source>
        <dbReference type="SAM" id="Phobius"/>
    </source>
</evidence>
<accession>A0AAV4XY35</accession>
<sequence length="85" mass="8997">ICNGAFTDEGKSLGGTSYSAFVCAPENASVQSQQIRRIPPQIVLSSGCYGEILGIFELIGLGMVWAVIAVMIADIIVLCCHDCCE</sequence>
<feature type="transmembrane region" description="Helical" evidence="1">
    <location>
        <begin position="55"/>
        <end position="78"/>
    </location>
</feature>
<proteinExistence type="predicted"/>
<keyword evidence="1" id="KW-1133">Transmembrane helix</keyword>
<dbReference type="AlphaFoldDB" id="A0AAV4XY35"/>
<reference evidence="2 3" key="1">
    <citation type="submission" date="2021-06" db="EMBL/GenBank/DDBJ databases">
        <title>Caerostris extrusa draft genome.</title>
        <authorList>
            <person name="Kono N."/>
            <person name="Arakawa K."/>
        </authorList>
    </citation>
    <scope>NUCLEOTIDE SEQUENCE [LARGE SCALE GENOMIC DNA]</scope>
</reference>
<evidence type="ECO:0000313" key="3">
    <source>
        <dbReference type="Proteomes" id="UP001054945"/>
    </source>
</evidence>
<feature type="non-terminal residue" evidence="2">
    <location>
        <position position="1"/>
    </location>
</feature>
<evidence type="ECO:0000313" key="2">
    <source>
        <dbReference type="EMBL" id="GIZ00042.1"/>
    </source>
</evidence>
<keyword evidence="3" id="KW-1185">Reference proteome</keyword>
<keyword evidence="1" id="KW-0472">Membrane</keyword>
<name>A0AAV4XY35_CAEEX</name>
<keyword evidence="1" id="KW-0812">Transmembrane</keyword>
<organism evidence="2 3">
    <name type="scientific">Caerostris extrusa</name>
    <name type="common">Bark spider</name>
    <name type="synonym">Caerostris bankana</name>
    <dbReference type="NCBI Taxonomy" id="172846"/>
    <lineage>
        <taxon>Eukaryota</taxon>
        <taxon>Metazoa</taxon>
        <taxon>Ecdysozoa</taxon>
        <taxon>Arthropoda</taxon>
        <taxon>Chelicerata</taxon>
        <taxon>Arachnida</taxon>
        <taxon>Araneae</taxon>
        <taxon>Araneomorphae</taxon>
        <taxon>Entelegynae</taxon>
        <taxon>Araneoidea</taxon>
        <taxon>Araneidae</taxon>
        <taxon>Caerostris</taxon>
    </lineage>
</organism>